<evidence type="ECO:0000256" key="9">
    <source>
        <dbReference type="ARBA" id="ARBA00023167"/>
    </source>
</evidence>
<evidence type="ECO:0000256" key="6">
    <source>
        <dbReference type="ARBA" id="ARBA00022964"/>
    </source>
</evidence>
<feature type="binding site" evidence="11">
    <location>
        <position position="87"/>
    </location>
    <ligand>
        <name>Fe(2+)</name>
        <dbReference type="ChEBI" id="CHEBI:29033"/>
        <note>for iron-dependent acireductone dioxygenase activity</note>
    </ligand>
</feature>
<comment type="cofactor">
    <cofactor evidence="11">
        <name>Fe(2+)</name>
        <dbReference type="ChEBI" id="CHEBI:29033"/>
    </cofactor>
    <cofactor evidence="11">
        <name>Ni(2+)</name>
        <dbReference type="ChEBI" id="CHEBI:49786"/>
    </cofactor>
    <text evidence="11">Binds either 1 Fe or Ni cation per monomer. Iron-binding promotes an acireductone dioxygenase reaction producing 2-keto-4-methylthiobutyrate, while nickel-binding promotes an acireductone dioxygenase reaction producing 3-(methylsulfanyl)propanoate.</text>
</comment>
<dbReference type="PANTHER" id="PTHR23418">
    <property type="entry name" value="ACIREDUCTONE DIOXYGENASE"/>
    <property type="match status" value="1"/>
</dbReference>
<dbReference type="EC" id="1.13.11.54" evidence="11"/>
<dbReference type="InterPro" id="IPR014710">
    <property type="entry name" value="RmlC-like_jellyroll"/>
</dbReference>
<feature type="binding site" evidence="11">
    <location>
        <position position="130"/>
    </location>
    <ligand>
        <name>Fe(2+)</name>
        <dbReference type="ChEBI" id="CHEBI:29033"/>
        <note>for iron-dependent acireductone dioxygenase activity</note>
    </ligand>
</feature>
<dbReference type="HAMAP" id="MF_03154">
    <property type="entry name" value="Salvage_MtnD_euk"/>
    <property type="match status" value="1"/>
</dbReference>
<evidence type="ECO:0000256" key="2">
    <source>
        <dbReference type="ARBA" id="ARBA00022490"/>
    </source>
</evidence>
<evidence type="ECO:0000256" key="12">
    <source>
        <dbReference type="SAM" id="MobiDB-lite"/>
    </source>
</evidence>
<dbReference type="Gene3D" id="2.60.120.10">
    <property type="entry name" value="Jelly Rolls"/>
    <property type="match status" value="1"/>
</dbReference>
<sequence>MLAYYYDEESTEPFTSDHNSGIETPLEELAKIGVIYKKLDTVDQVDQVAKERDYKNRDQIELSVKTFNNSIENLNAKLDVFFKEHLHEDEEIRYILDGEGFFDVRDQNDKWIRTKCFKGDLLILPAGIYHRFTLSDKLFVRALRLFKDEPKWIALNRPVDENAYRQEYLNSIKA</sequence>
<gene>
    <name evidence="11" type="primary">ADI1</name>
    <name evidence="13" type="ORF">Cboi02_000446700</name>
</gene>
<feature type="binding site" evidence="11">
    <location>
        <position position="130"/>
    </location>
    <ligand>
        <name>Ni(2+)</name>
        <dbReference type="ChEBI" id="CHEBI:49786"/>
        <note>for nickel-dependent acireductone dioxygenase activity</note>
    </ligand>
</feature>
<feature type="binding site" evidence="11">
    <location>
        <position position="91"/>
    </location>
    <ligand>
        <name>Fe(2+)</name>
        <dbReference type="ChEBI" id="CHEBI:29033"/>
        <note>for iron-dependent acireductone dioxygenase activity</note>
    </ligand>
</feature>
<dbReference type="GO" id="GO:0005634">
    <property type="term" value="C:nucleus"/>
    <property type="evidence" value="ECO:0007669"/>
    <property type="project" value="UniProtKB-SubCell"/>
</dbReference>
<evidence type="ECO:0000256" key="10">
    <source>
        <dbReference type="ARBA" id="ARBA00023242"/>
    </source>
</evidence>
<dbReference type="FunFam" id="2.60.120.10:FF:000099">
    <property type="entry name" value="1,2-dihydroxy-3-keto-5-methylthiopentene dioxygenase"/>
    <property type="match status" value="1"/>
</dbReference>
<dbReference type="InterPro" id="IPR027496">
    <property type="entry name" value="ARD_euk"/>
</dbReference>
<dbReference type="Proteomes" id="UP001165120">
    <property type="component" value="Unassembled WGS sequence"/>
</dbReference>
<evidence type="ECO:0000256" key="7">
    <source>
        <dbReference type="ARBA" id="ARBA00023002"/>
    </source>
</evidence>
<dbReference type="CDD" id="cd02232">
    <property type="entry name" value="cupin_ARD"/>
    <property type="match status" value="1"/>
</dbReference>
<dbReference type="GO" id="GO:0010308">
    <property type="term" value="F:acireductone dioxygenase (Ni2+-requiring) activity"/>
    <property type="evidence" value="ECO:0007669"/>
    <property type="project" value="UniProtKB-UniRule"/>
</dbReference>
<dbReference type="SUPFAM" id="SSF51182">
    <property type="entry name" value="RmlC-like cupins"/>
    <property type="match status" value="1"/>
</dbReference>
<feature type="binding site" evidence="11">
    <location>
        <position position="85"/>
    </location>
    <ligand>
        <name>Fe(2+)</name>
        <dbReference type="ChEBI" id="CHEBI:29033"/>
        <note>for iron-dependent acireductone dioxygenase activity</note>
    </ligand>
</feature>
<comment type="function">
    <text evidence="11">Catalyzes 2 different reactions between oxygen and the acireductone 1,2-dihydroxy-3-keto-5-methylthiopentene (DHK-MTPene) depending upon the metal bound in the active site. Fe-containing acireductone dioxygenase (Fe-ARD) produces formate and 2-keto-4-methylthiobutyrate (KMTB), the alpha-ketoacid precursor of methionine in the methionine recycle pathway. Ni-containing acireductone dioxygenase (Ni-ARD) produces methylthiopropionate, carbon monoxide and formate, and does not lie on the methionine recycle pathway.</text>
</comment>
<comment type="pathway">
    <text evidence="11">Amino-acid biosynthesis; L-methionine biosynthesis via salvage pathway; L-methionine from S-methyl-5-thio-alpha-D-ribose 1-phosphate: step 5/6.</text>
</comment>
<feature type="binding site" evidence="11">
    <location>
        <position position="91"/>
    </location>
    <ligand>
        <name>Ni(2+)</name>
        <dbReference type="ChEBI" id="CHEBI:49786"/>
        <note>for nickel-dependent acireductone dioxygenase activity</note>
    </ligand>
</feature>
<keyword evidence="2 11" id="KW-0963">Cytoplasm</keyword>
<comment type="subcellular location">
    <subcellularLocation>
        <location evidence="11">Cytoplasm</location>
    </subcellularLocation>
    <subcellularLocation>
        <location evidence="11">Nucleus</location>
    </subcellularLocation>
</comment>
<dbReference type="GO" id="GO:0005506">
    <property type="term" value="F:iron ion binding"/>
    <property type="evidence" value="ECO:0007669"/>
    <property type="project" value="UniProtKB-UniRule"/>
</dbReference>
<comment type="catalytic activity">
    <reaction evidence="1 11">
        <text>1,2-dihydroxy-5-(methylsulfanyl)pent-1-en-3-one + O2 = 4-methylsulfanyl-2-oxobutanoate + formate + 2 H(+)</text>
        <dbReference type="Rhea" id="RHEA:24504"/>
        <dbReference type="ChEBI" id="CHEBI:15378"/>
        <dbReference type="ChEBI" id="CHEBI:15379"/>
        <dbReference type="ChEBI" id="CHEBI:15740"/>
        <dbReference type="ChEBI" id="CHEBI:16723"/>
        <dbReference type="ChEBI" id="CHEBI:49252"/>
        <dbReference type="EC" id="1.13.11.54"/>
    </reaction>
</comment>
<comment type="catalytic activity">
    <reaction evidence="11">
        <text>1,2-dihydroxy-5-(methylsulfanyl)pent-1-en-3-one + O2 = 3-(methylsulfanyl)propanoate + CO + formate + 2 H(+)</text>
        <dbReference type="Rhea" id="RHEA:14161"/>
        <dbReference type="ChEBI" id="CHEBI:15378"/>
        <dbReference type="ChEBI" id="CHEBI:15379"/>
        <dbReference type="ChEBI" id="CHEBI:15740"/>
        <dbReference type="ChEBI" id="CHEBI:17245"/>
        <dbReference type="ChEBI" id="CHEBI:49016"/>
        <dbReference type="ChEBI" id="CHEBI:49252"/>
        <dbReference type="EC" id="1.13.11.53"/>
    </reaction>
</comment>
<dbReference type="GO" id="GO:0016151">
    <property type="term" value="F:nickel cation binding"/>
    <property type="evidence" value="ECO:0007669"/>
    <property type="project" value="UniProtKB-UniRule"/>
</dbReference>
<feature type="compositionally biased region" description="Acidic residues" evidence="12">
    <location>
        <begin position="1"/>
        <end position="11"/>
    </location>
</feature>
<feature type="binding site" evidence="11">
    <location>
        <position position="87"/>
    </location>
    <ligand>
        <name>Ni(2+)</name>
        <dbReference type="ChEBI" id="CHEBI:49786"/>
        <note>for nickel-dependent acireductone dioxygenase activity</note>
    </ligand>
</feature>
<evidence type="ECO:0000256" key="3">
    <source>
        <dbReference type="ARBA" id="ARBA00022596"/>
    </source>
</evidence>
<keyword evidence="14" id="KW-1185">Reference proteome</keyword>
<keyword evidence="10 11" id="KW-0539">Nucleus</keyword>
<name>A0A9W6WJR3_CANBO</name>
<accession>A0A9W6WJR3</accession>
<keyword evidence="4 11" id="KW-0028">Amino-acid biosynthesis</keyword>
<dbReference type="EMBL" id="BSXN01001813">
    <property type="protein sequence ID" value="GME74593.1"/>
    <property type="molecule type" value="Genomic_DNA"/>
</dbReference>
<comment type="caution">
    <text evidence="13">The sequence shown here is derived from an EMBL/GenBank/DDBJ whole genome shotgun (WGS) entry which is preliminary data.</text>
</comment>
<keyword evidence="5 11" id="KW-0479">Metal-binding</keyword>
<dbReference type="GO" id="GO:0005737">
    <property type="term" value="C:cytoplasm"/>
    <property type="evidence" value="ECO:0007669"/>
    <property type="project" value="UniProtKB-SubCell"/>
</dbReference>
<dbReference type="GO" id="GO:0019509">
    <property type="term" value="P:L-methionine salvage from methylthioadenosine"/>
    <property type="evidence" value="ECO:0007669"/>
    <property type="project" value="UniProtKB-UniRule"/>
</dbReference>
<reference evidence="13" key="1">
    <citation type="submission" date="2023-04" db="EMBL/GenBank/DDBJ databases">
        <title>Candida boidinii NBRC 10035.</title>
        <authorList>
            <person name="Ichikawa N."/>
            <person name="Sato H."/>
            <person name="Tonouchi N."/>
        </authorList>
    </citation>
    <scope>NUCLEOTIDE SEQUENCE</scope>
    <source>
        <strain evidence="13">NBRC 10035</strain>
    </source>
</reference>
<evidence type="ECO:0000256" key="5">
    <source>
        <dbReference type="ARBA" id="ARBA00022723"/>
    </source>
</evidence>
<feature type="binding site" evidence="11">
    <location>
        <position position="85"/>
    </location>
    <ligand>
        <name>Ni(2+)</name>
        <dbReference type="ChEBI" id="CHEBI:49786"/>
        <note>for nickel-dependent acireductone dioxygenase activity</note>
    </ligand>
</feature>
<evidence type="ECO:0000256" key="8">
    <source>
        <dbReference type="ARBA" id="ARBA00023004"/>
    </source>
</evidence>
<feature type="region of interest" description="Disordered" evidence="12">
    <location>
        <begin position="1"/>
        <end position="20"/>
    </location>
</feature>
<proteinExistence type="inferred from homology"/>
<keyword evidence="8 11" id="KW-0408">Iron</keyword>
<evidence type="ECO:0000313" key="13">
    <source>
        <dbReference type="EMBL" id="GME74593.1"/>
    </source>
</evidence>
<keyword evidence="7 11" id="KW-0560">Oxidoreductase</keyword>
<keyword evidence="3 11" id="KW-0533">Nickel</keyword>
<comment type="similarity">
    <text evidence="11">Belongs to the acireductone dioxygenase (ARD) family.</text>
</comment>
<organism evidence="13 14">
    <name type="scientific">Candida boidinii</name>
    <name type="common">Yeast</name>
    <dbReference type="NCBI Taxonomy" id="5477"/>
    <lineage>
        <taxon>Eukaryota</taxon>
        <taxon>Fungi</taxon>
        <taxon>Dikarya</taxon>
        <taxon>Ascomycota</taxon>
        <taxon>Saccharomycotina</taxon>
        <taxon>Pichiomycetes</taxon>
        <taxon>Pichiales</taxon>
        <taxon>Pichiaceae</taxon>
        <taxon>Ogataea</taxon>
        <taxon>Ogataea/Candida clade</taxon>
    </lineage>
</organism>
<dbReference type="EC" id="1.13.11.53" evidence="11"/>
<dbReference type="AlphaFoldDB" id="A0A9W6WJR3"/>
<keyword evidence="6 11" id="KW-0223">Dioxygenase</keyword>
<dbReference type="InterPro" id="IPR004313">
    <property type="entry name" value="ARD"/>
</dbReference>
<dbReference type="GO" id="GO:0010309">
    <property type="term" value="F:acireductone dioxygenase [iron(II)-requiring] activity"/>
    <property type="evidence" value="ECO:0007669"/>
    <property type="project" value="UniProtKB-UniRule"/>
</dbReference>
<evidence type="ECO:0000256" key="11">
    <source>
        <dbReference type="HAMAP-Rule" id="MF_03154"/>
    </source>
</evidence>
<dbReference type="PANTHER" id="PTHR23418:SF0">
    <property type="entry name" value="ACIREDUCTONE DIOXYGENASE"/>
    <property type="match status" value="1"/>
</dbReference>
<protein>
    <recommendedName>
        <fullName evidence="11">Acireductone dioxygenase</fullName>
    </recommendedName>
    <alternativeName>
        <fullName evidence="11">Acireductone dioxygenase (Fe(2+)-requiring)</fullName>
        <shortName evidence="11">ARD'</shortName>
        <shortName evidence="11">Fe-ARD</shortName>
        <ecNumber evidence="11">1.13.11.54</ecNumber>
    </alternativeName>
    <alternativeName>
        <fullName evidence="11">Acireductone dioxygenase (Ni(2+)-requiring)</fullName>
        <shortName evidence="11">ARD</shortName>
        <shortName evidence="11">Ni-ARD</shortName>
        <ecNumber evidence="11">1.13.11.53</ecNumber>
    </alternativeName>
</protein>
<evidence type="ECO:0000256" key="4">
    <source>
        <dbReference type="ARBA" id="ARBA00022605"/>
    </source>
</evidence>
<evidence type="ECO:0000313" key="14">
    <source>
        <dbReference type="Proteomes" id="UP001165120"/>
    </source>
</evidence>
<evidence type="ECO:0000256" key="1">
    <source>
        <dbReference type="ARBA" id="ARBA00000428"/>
    </source>
</evidence>
<dbReference type="Pfam" id="PF03079">
    <property type="entry name" value="ARD"/>
    <property type="match status" value="1"/>
</dbReference>
<dbReference type="InterPro" id="IPR011051">
    <property type="entry name" value="RmlC_Cupin_sf"/>
</dbReference>
<keyword evidence="9 11" id="KW-0486">Methionine biosynthesis</keyword>